<dbReference type="EMBL" id="JEME01001880">
    <property type="protein sequence ID" value="KYG05859.1"/>
    <property type="molecule type" value="Genomic_DNA"/>
</dbReference>
<evidence type="ECO:0000313" key="1">
    <source>
        <dbReference type="EMBL" id="KYG05859.1"/>
    </source>
</evidence>
<organism evidence="1 2">
    <name type="scientific">Sorangium cellulosum</name>
    <name type="common">Polyangium cellulosum</name>
    <dbReference type="NCBI Taxonomy" id="56"/>
    <lineage>
        <taxon>Bacteria</taxon>
        <taxon>Pseudomonadati</taxon>
        <taxon>Myxococcota</taxon>
        <taxon>Polyangia</taxon>
        <taxon>Polyangiales</taxon>
        <taxon>Polyangiaceae</taxon>
        <taxon>Sorangium</taxon>
    </lineage>
</organism>
<sequence>MVLVPGAVCLVPGAHDACILQLGAFIESLKVPSGHAVHRRSAVGEPSALTKVPAVQPVHATQLVALSPS</sequence>
<accession>A0A150TME1</accession>
<proteinExistence type="predicted"/>
<gene>
    <name evidence="1" type="ORF">BE21_38150</name>
</gene>
<dbReference type="AlphaFoldDB" id="A0A150TME1"/>
<name>A0A150TME1_SORCE</name>
<comment type="caution">
    <text evidence="1">The sequence shown here is derived from an EMBL/GenBank/DDBJ whole genome shotgun (WGS) entry which is preliminary data.</text>
</comment>
<protein>
    <submittedName>
        <fullName evidence="1">Uncharacterized protein</fullName>
    </submittedName>
</protein>
<dbReference type="Proteomes" id="UP000075502">
    <property type="component" value="Unassembled WGS sequence"/>
</dbReference>
<evidence type="ECO:0000313" key="2">
    <source>
        <dbReference type="Proteomes" id="UP000075502"/>
    </source>
</evidence>
<reference evidence="1 2" key="1">
    <citation type="submission" date="2014-02" db="EMBL/GenBank/DDBJ databases">
        <title>The small core and large imbalanced accessory genome model reveals a collaborative survival strategy of Sorangium cellulosum strains in nature.</title>
        <authorList>
            <person name="Han K."/>
            <person name="Peng R."/>
            <person name="Blom J."/>
            <person name="Li Y.-Z."/>
        </authorList>
    </citation>
    <scope>NUCLEOTIDE SEQUENCE [LARGE SCALE GENOMIC DNA]</scope>
    <source>
        <strain evidence="1 2">So0007-03</strain>
    </source>
</reference>